<evidence type="ECO:0000256" key="4">
    <source>
        <dbReference type="ARBA" id="ARBA00023163"/>
    </source>
</evidence>
<comment type="similarity">
    <text evidence="1">Belongs to the LysR transcriptional regulatory family.</text>
</comment>
<evidence type="ECO:0000313" key="6">
    <source>
        <dbReference type="EMBL" id="NEY90918.1"/>
    </source>
</evidence>
<dbReference type="Pfam" id="PF00126">
    <property type="entry name" value="HTH_1"/>
    <property type="match status" value="1"/>
</dbReference>
<dbReference type="InterPro" id="IPR000847">
    <property type="entry name" value="LysR_HTH_N"/>
</dbReference>
<proteinExistence type="inferred from homology"/>
<protein>
    <submittedName>
        <fullName evidence="6">LysR family transcriptional regulator</fullName>
    </submittedName>
</protein>
<keyword evidence="4" id="KW-0804">Transcription</keyword>
<dbReference type="EMBL" id="JAAIVJ010000006">
    <property type="protein sequence ID" value="NEY90918.1"/>
    <property type="molecule type" value="Genomic_DNA"/>
</dbReference>
<dbReference type="FunFam" id="1.10.10.10:FF:000001">
    <property type="entry name" value="LysR family transcriptional regulator"/>
    <property type="match status" value="1"/>
</dbReference>
<name>A0A6M0QTV3_9RHOB</name>
<dbReference type="GO" id="GO:0003677">
    <property type="term" value="F:DNA binding"/>
    <property type="evidence" value="ECO:0007669"/>
    <property type="project" value="UniProtKB-KW"/>
</dbReference>
<accession>A0A6M0QTV3</accession>
<evidence type="ECO:0000256" key="2">
    <source>
        <dbReference type="ARBA" id="ARBA00023015"/>
    </source>
</evidence>
<dbReference type="AlphaFoldDB" id="A0A6M0QTV3"/>
<dbReference type="PANTHER" id="PTHR30579">
    <property type="entry name" value="TRANSCRIPTIONAL REGULATOR"/>
    <property type="match status" value="1"/>
</dbReference>
<comment type="caution">
    <text evidence="6">The sequence shown here is derived from an EMBL/GenBank/DDBJ whole genome shotgun (WGS) entry which is preliminary data.</text>
</comment>
<dbReference type="InterPro" id="IPR036388">
    <property type="entry name" value="WH-like_DNA-bd_sf"/>
</dbReference>
<dbReference type="Gene3D" id="1.10.10.10">
    <property type="entry name" value="Winged helix-like DNA-binding domain superfamily/Winged helix DNA-binding domain"/>
    <property type="match status" value="1"/>
</dbReference>
<dbReference type="GO" id="GO:0003700">
    <property type="term" value="F:DNA-binding transcription factor activity"/>
    <property type="evidence" value="ECO:0007669"/>
    <property type="project" value="InterPro"/>
</dbReference>
<dbReference type="InterPro" id="IPR036390">
    <property type="entry name" value="WH_DNA-bd_sf"/>
</dbReference>
<dbReference type="RefSeq" id="WP_164625837.1">
    <property type="nucleotide sequence ID" value="NZ_JAAIVJ010000006.1"/>
</dbReference>
<keyword evidence="7" id="KW-1185">Reference proteome</keyword>
<sequence>MIRNLDLTSLRSFVAIVDAGGVTRAAGFLNLTQSAVSMQIKRLEELLGCQLLDRSARKVGITAEGEQLLGYARKMLALNDEAFHRLTTDVHEGEIILGVPHDIVYPAIPQVLRRFSKDYPKMKVTLLSSFTRVLKAQFARGECDLILTTESEVEPEGETIAELPLVWVGAPQGTAWKSRPLRLAYEHNCIFRQGVQAALDKAGIAWEMAVESDSTRTVEASVSADLAVHTVLAGSEPPYVERINHGGTLPDLATKKVNLYIAQPAHSPTIQALAEMIHRAYTQSGGRQVVQERELKLVQS</sequence>
<keyword evidence="2" id="KW-0805">Transcription regulation</keyword>
<evidence type="ECO:0000313" key="7">
    <source>
        <dbReference type="Proteomes" id="UP000477782"/>
    </source>
</evidence>
<feature type="domain" description="HTH lysR-type" evidence="5">
    <location>
        <begin position="5"/>
        <end position="62"/>
    </location>
</feature>
<dbReference type="Gene3D" id="3.40.190.10">
    <property type="entry name" value="Periplasmic binding protein-like II"/>
    <property type="match status" value="2"/>
</dbReference>
<gene>
    <name evidence="6" type="ORF">G4Z14_11475</name>
</gene>
<organism evidence="6 7">
    <name type="scientific">Tabrizicola oligotrophica</name>
    <dbReference type="NCBI Taxonomy" id="2710650"/>
    <lineage>
        <taxon>Bacteria</taxon>
        <taxon>Pseudomonadati</taxon>
        <taxon>Pseudomonadota</taxon>
        <taxon>Alphaproteobacteria</taxon>
        <taxon>Rhodobacterales</taxon>
        <taxon>Paracoccaceae</taxon>
        <taxon>Tabrizicola</taxon>
    </lineage>
</organism>
<reference evidence="6 7" key="1">
    <citation type="submission" date="2020-02" db="EMBL/GenBank/DDBJ databases">
        <authorList>
            <person name="Chen W.-M."/>
        </authorList>
    </citation>
    <scope>NUCLEOTIDE SEQUENCE [LARGE SCALE GENOMIC DNA]</scope>
    <source>
        <strain evidence="6 7">KMS-5</strain>
    </source>
</reference>
<keyword evidence="3" id="KW-0238">DNA-binding</keyword>
<evidence type="ECO:0000256" key="3">
    <source>
        <dbReference type="ARBA" id="ARBA00023125"/>
    </source>
</evidence>
<dbReference type="Proteomes" id="UP000477782">
    <property type="component" value="Unassembled WGS sequence"/>
</dbReference>
<dbReference type="InterPro" id="IPR005119">
    <property type="entry name" value="LysR_subst-bd"/>
</dbReference>
<evidence type="ECO:0000259" key="5">
    <source>
        <dbReference type="PROSITE" id="PS50931"/>
    </source>
</evidence>
<dbReference type="PANTHER" id="PTHR30579:SF7">
    <property type="entry name" value="HTH-TYPE TRANSCRIPTIONAL REGULATOR LRHA-RELATED"/>
    <property type="match status" value="1"/>
</dbReference>
<dbReference type="SUPFAM" id="SSF53850">
    <property type="entry name" value="Periplasmic binding protein-like II"/>
    <property type="match status" value="1"/>
</dbReference>
<dbReference type="SUPFAM" id="SSF46785">
    <property type="entry name" value="Winged helix' DNA-binding domain"/>
    <property type="match status" value="1"/>
</dbReference>
<dbReference type="PROSITE" id="PS50931">
    <property type="entry name" value="HTH_LYSR"/>
    <property type="match status" value="1"/>
</dbReference>
<evidence type="ECO:0000256" key="1">
    <source>
        <dbReference type="ARBA" id="ARBA00009437"/>
    </source>
</evidence>
<dbReference type="Pfam" id="PF03466">
    <property type="entry name" value="LysR_substrate"/>
    <property type="match status" value="1"/>
</dbReference>
<dbReference type="InterPro" id="IPR050176">
    <property type="entry name" value="LTTR"/>
</dbReference>
<dbReference type="PRINTS" id="PR00039">
    <property type="entry name" value="HTHLYSR"/>
</dbReference>